<keyword evidence="4" id="KW-1185">Reference proteome</keyword>
<dbReference type="InterPro" id="IPR000551">
    <property type="entry name" value="MerR-type_HTH_dom"/>
</dbReference>
<dbReference type="InterPro" id="IPR009061">
    <property type="entry name" value="DNA-bd_dom_put_sf"/>
</dbReference>
<evidence type="ECO:0000313" key="3">
    <source>
        <dbReference type="EMBL" id="RKR86910.1"/>
    </source>
</evidence>
<organism evidence="3 4">
    <name type="scientific">Micromonospora pisi</name>
    <dbReference type="NCBI Taxonomy" id="589240"/>
    <lineage>
        <taxon>Bacteria</taxon>
        <taxon>Bacillati</taxon>
        <taxon>Actinomycetota</taxon>
        <taxon>Actinomycetes</taxon>
        <taxon>Micromonosporales</taxon>
        <taxon>Micromonosporaceae</taxon>
        <taxon>Micromonospora</taxon>
    </lineage>
</organism>
<dbReference type="EMBL" id="RBKT01000001">
    <property type="protein sequence ID" value="RKR86910.1"/>
    <property type="molecule type" value="Genomic_DNA"/>
</dbReference>
<sequence>MKISNLSRRSGVSVPTIKFYLREQLLPPGAPTARNQAEYDETHVSRLRLIRLLTGIGMMSLASVREVLAAIDNNCLSPQRLAQVVNRALLPEHAMPSSDPGCHDPPASRVGSFLDGVGWNVRADAPERESLVRVLTALEGLGVPCIEDVFAPYVDAAERLAVREIERQLGTGGAATVVARVVLFEVAFAIMRRMAYTHHLGLRTESDGCPPTR</sequence>
<dbReference type="Pfam" id="PF13411">
    <property type="entry name" value="MerR_1"/>
    <property type="match status" value="1"/>
</dbReference>
<dbReference type="Proteomes" id="UP000277671">
    <property type="component" value="Unassembled WGS sequence"/>
</dbReference>
<feature type="domain" description="HTH merR-type" evidence="2">
    <location>
        <begin position="1"/>
        <end position="70"/>
    </location>
</feature>
<gene>
    <name evidence="3" type="ORF">BDK92_1180</name>
</gene>
<dbReference type="SMART" id="SM00422">
    <property type="entry name" value="HTH_MERR"/>
    <property type="match status" value="1"/>
</dbReference>
<accession>A0A495JD19</accession>
<dbReference type="RefSeq" id="WP_121155299.1">
    <property type="nucleotide sequence ID" value="NZ_RBKT01000001.1"/>
</dbReference>
<comment type="caution">
    <text evidence="3">The sequence shown here is derived from an EMBL/GenBank/DDBJ whole genome shotgun (WGS) entry which is preliminary data.</text>
</comment>
<evidence type="ECO:0000259" key="2">
    <source>
        <dbReference type="PROSITE" id="PS50937"/>
    </source>
</evidence>
<dbReference type="PANTHER" id="PTHR30204">
    <property type="entry name" value="REDOX-CYCLING DRUG-SENSING TRANSCRIPTIONAL ACTIVATOR SOXR"/>
    <property type="match status" value="1"/>
</dbReference>
<evidence type="ECO:0000313" key="4">
    <source>
        <dbReference type="Proteomes" id="UP000277671"/>
    </source>
</evidence>
<dbReference type="CDD" id="cd04780">
    <property type="entry name" value="HTH_MerR-like_sg5"/>
    <property type="match status" value="1"/>
</dbReference>
<dbReference type="GO" id="GO:0003677">
    <property type="term" value="F:DNA binding"/>
    <property type="evidence" value="ECO:0007669"/>
    <property type="project" value="UniProtKB-KW"/>
</dbReference>
<keyword evidence="1" id="KW-0238">DNA-binding</keyword>
<dbReference type="InterPro" id="IPR047057">
    <property type="entry name" value="MerR_fam"/>
</dbReference>
<dbReference type="GO" id="GO:0003700">
    <property type="term" value="F:DNA-binding transcription factor activity"/>
    <property type="evidence" value="ECO:0007669"/>
    <property type="project" value="InterPro"/>
</dbReference>
<evidence type="ECO:0000256" key="1">
    <source>
        <dbReference type="ARBA" id="ARBA00023125"/>
    </source>
</evidence>
<dbReference type="SUPFAM" id="SSF46955">
    <property type="entry name" value="Putative DNA-binding domain"/>
    <property type="match status" value="1"/>
</dbReference>
<dbReference type="Gene3D" id="1.10.1660.10">
    <property type="match status" value="1"/>
</dbReference>
<protein>
    <submittedName>
        <fullName evidence="3">MerR-like DNA binding protein</fullName>
    </submittedName>
</protein>
<name>A0A495JD19_9ACTN</name>
<dbReference type="AlphaFoldDB" id="A0A495JD19"/>
<dbReference type="PROSITE" id="PS50937">
    <property type="entry name" value="HTH_MERR_2"/>
    <property type="match status" value="1"/>
</dbReference>
<dbReference type="PRINTS" id="PR00040">
    <property type="entry name" value="HTHMERR"/>
</dbReference>
<proteinExistence type="predicted"/>
<dbReference type="PANTHER" id="PTHR30204:SF98">
    <property type="entry name" value="HTH-TYPE TRANSCRIPTIONAL REGULATOR ADHR"/>
    <property type="match status" value="1"/>
</dbReference>
<dbReference type="OrthoDB" id="5242095at2"/>
<reference evidence="3 4" key="1">
    <citation type="submission" date="2018-10" db="EMBL/GenBank/DDBJ databases">
        <title>Sequencing the genomes of 1000 actinobacteria strains.</title>
        <authorList>
            <person name="Klenk H.-P."/>
        </authorList>
    </citation>
    <scope>NUCLEOTIDE SEQUENCE [LARGE SCALE GENOMIC DNA]</scope>
    <source>
        <strain evidence="3 4">DSM 45175</strain>
    </source>
</reference>